<protein>
    <submittedName>
        <fullName evidence="2">Uncharacterized protein</fullName>
    </submittedName>
</protein>
<sequence>MQLEFFPGQLETVLRRVPMMNAVNTTAGDGPEEIPAPASRVPATPPHRIRGDGSRKGGFRSFLLLRSRFNSSLFAHCSTPFFGVRPAFNAGFLSVLRFG</sequence>
<feature type="region of interest" description="Disordered" evidence="1">
    <location>
        <begin position="24"/>
        <end position="54"/>
    </location>
</feature>
<comment type="caution">
    <text evidence="2">The sequence shown here is derived from an EMBL/GenBank/DDBJ whole genome shotgun (WGS) entry which is preliminary data.</text>
</comment>
<evidence type="ECO:0000256" key="1">
    <source>
        <dbReference type="SAM" id="MobiDB-lite"/>
    </source>
</evidence>
<proteinExistence type="predicted"/>
<dbReference type="EMBL" id="AFBQ01000160">
    <property type="protein sequence ID" value="EHY31442.1"/>
    <property type="molecule type" value="Genomic_DNA"/>
</dbReference>
<gene>
    <name evidence="2" type="ORF">HMPREF9440_01181</name>
</gene>
<dbReference type="HOGENOM" id="CLU_2319077_0_0_4"/>
<dbReference type="Proteomes" id="UP000004956">
    <property type="component" value="Unassembled WGS sequence"/>
</dbReference>
<accession>H3KEL7</accession>
<dbReference type="AlphaFoldDB" id="H3KEL7"/>
<name>H3KEL7_9BURK</name>
<evidence type="ECO:0000313" key="3">
    <source>
        <dbReference type="Proteomes" id="UP000004956"/>
    </source>
</evidence>
<reference evidence="2 3" key="1">
    <citation type="submission" date="2011-11" db="EMBL/GenBank/DDBJ databases">
        <authorList>
            <person name="Weinstock G."/>
            <person name="Sodergren E."/>
            <person name="Clifton S."/>
            <person name="Fulton L."/>
            <person name="Fulton B."/>
            <person name="Courtney L."/>
            <person name="Fronick C."/>
            <person name="Harrison M."/>
            <person name="Strong C."/>
            <person name="Farmer C."/>
            <person name="Delahaunty K."/>
            <person name="Markovic C."/>
            <person name="Hall O."/>
            <person name="Minx P."/>
            <person name="Tomlinson C."/>
            <person name="Mitreva M."/>
            <person name="Hou S."/>
            <person name="Chen J."/>
            <person name="Wollam A."/>
            <person name="Pepin K.H."/>
            <person name="Johnson M."/>
            <person name="Bhonagiri V."/>
            <person name="Zhang X."/>
            <person name="Suruliraj S."/>
            <person name="Warren W."/>
            <person name="Chinwalla A."/>
            <person name="Mardis E.R."/>
            <person name="Wilson R.K."/>
        </authorList>
    </citation>
    <scope>NUCLEOTIDE SEQUENCE [LARGE SCALE GENOMIC DNA]</scope>
    <source>
        <strain evidence="2 3">YIT 11816</strain>
    </source>
</reference>
<organism evidence="2 3">
    <name type="scientific">Sutterella parvirubra YIT 11816</name>
    <dbReference type="NCBI Taxonomy" id="762967"/>
    <lineage>
        <taxon>Bacteria</taxon>
        <taxon>Pseudomonadati</taxon>
        <taxon>Pseudomonadota</taxon>
        <taxon>Betaproteobacteria</taxon>
        <taxon>Burkholderiales</taxon>
        <taxon>Sutterellaceae</taxon>
        <taxon>Sutterella</taxon>
    </lineage>
</organism>
<keyword evidence="3" id="KW-1185">Reference proteome</keyword>
<evidence type="ECO:0000313" key="2">
    <source>
        <dbReference type="EMBL" id="EHY31442.1"/>
    </source>
</evidence>